<reference evidence="2 3" key="1">
    <citation type="submission" date="2020-10" db="EMBL/GenBank/DDBJ databases">
        <title>Sequencing the genomes of 1000 actinobacteria strains.</title>
        <authorList>
            <person name="Klenk H.-P."/>
        </authorList>
    </citation>
    <scope>NUCLEOTIDE SEQUENCE [LARGE SCALE GENOMIC DNA]</scope>
    <source>
        <strain evidence="2 3">DSM 45157</strain>
    </source>
</reference>
<evidence type="ECO:0000313" key="2">
    <source>
        <dbReference type="EMBL" id="MBE1457611.1"/>
    </source>
</evidence>
<keyword evidence="3" id="KW-1185">Reference proteome</keyword>
<evidence type="ECO:0000313" key="3">
    <source>
        <dbReference type="Proteomes" id="UP000598217"/>
    </source>
</evidence>
<name>A0ABR9HF04_9ACTN</name>
<dbReference type="Proteomes" id="UP000598217">
    <property type="component" value="Unassembled WGS sequence"/>
</dbReference>
<dbReference type="EMBL" id="JADBDY010000001">
    <property type="protein sequence ID" value="MBE1457611.1"/>
    <property type="molecule type" value="Genomic_DNA"/>
</dbReference>
<feature type="region of interest" description="Disordered" evidence="1">
    <location>
        <begin position="37"/>
        <end position="56"/>
    </location>
</feature>
<accession>A0ABR9HF04</accession>
<protein>
    <submittedName>
        <fullName evidence="2">Uncharacterized protein</fullName>
    </submittedName>
</protein>
<gene>
    <name evidence="2" type="ORF">H4W79_001825</name>
</gene>
<organism evidence="2 3">
    <name type="scientific">Nocardiopsis terrae</name>
    <dbReference type="NCBI Taxonomy" id="372655"/>
    <lineage>
        <taxon>Bacteria</taxon>
        <taxon>Bacillati</taxon>
        <taxon>Actinomycetota</taxon>
        <taxon>Actinomycetes</taxon>
        <taxon>Streptosporangiales</taxon>
        <taxon>Nocardiopsidaceae</taxon>
        <taxon>Nocardiopsis</taxon>
    </lineage>
</organism>
<proteinExistence type="predicted"/>
<comment type="caution">
    <text evidence="2">The sequence shown here is derived from an EMBL/GenBank/DDBJ whole genome shotgun (WGS) entry which is preliminary data.</text>
</comment>
<evidence type="ECO:0000256" key="1">
    <source>
        <dbReference type="SAM" id="MobiDB-lite"/>
    </source>
</evidence>
<sequence length="176" mass="18229">MESPSTGTDRVCRVCSGARPATRSMTAAAVQVRAVSAGRRETACPPTTRLSSAGVPSATTLPRSITAMSSARASASSRYWVVSRTVVPSSVSSRTVRHSSSRLPARAWARPRIVPDPGVAATAGAAGADDDTETALRLHRGRVVSRSEERGAAHAVAAFTPGTGPARVRAGTPNRR</sequence>